<dbReference type="InterPro" id="IPR037124">
    <property type="entry name" value="Chaperonin_GroES_sf"/>
</dbReference>
<dbReference type="GO" id="GO:0005524">
    <property type="term" value="F:ATP binding"/>
    <property type="evidence" value="ECO:0007669"/>
    <property type="project" value="InterPro"/>
</dbReference>
<dbReference type="Pfam" id="PF00166">
    <property type="entry name" value="Cpn10"/>
    <property type="match status" value="1"/>
</dbReference>
<dbReference type="InterPro" id="IPR020818">
    <property type="entry name" value="Chaperonin_GroES"/>
</dbReference>
<evidence type="ECO:0000256" key="3">
    <source>
        <dbReference type="ARBA" id="ARBA00056825"/>
    </source>
</evidence>
<dbReference type="InterPro" id="IPR018369">
    <property type="entry name" value="Chaprnonin_Cpn10_CS"/>
</dbReference>
<gene>
    <name evidence="5" type="ORF">BJ684DRAFT_10911</name>
</gene>
<evidence type="ECO:0000313" key="6">
    <source>
        <dbReference type="Proteomes" id="UP000267251"/>
    </source>
</evidence>
<organism evidence="5 6">
    <name type="scientific">Piptocephalis cylindrospora</name>
    <dbReference type="NCBI Taxonomy" id="1907219"/>
    <lineage>
        <taxon>Eukaryota</taxon>
        <taxon>Fungi</taxon>
        <taxon>Fungi incertae sedis</taxon>
        <taxon>Zoopagomycota</taxon>
        <taxon>Zoopagomycotina</taxon>
        <taxon>Zoopagomycetes</taxon>
        <taxon>Zoopagales</taxon>
        <taxon>Piptocephalidaceae</taxon>
        <taxon>Piptocephalis</taxon>
    </lineage>
</organism>
<keyword evidence="2 4" id="KW-0143">Chaperone</keyword>
<dbReference type="OrthoDB" id="184876at2759"/>
<dbReference type="PROSITE" id="PS00681">
    <property type="entry name" value="CHAPERONINS_CPN10"/>
    <property type="match status" value="1"/>
</dbReference>
<evidence type="ECO:0000256" key="4">
    <source>
        <dbReference type="RuleBase" id="RU003479"/>
    </source>
</evidence>
<dbReference type="GO" id="GO:0051082">
    <property type="term" value="F:unfolded protein binding"/>
    <property type="evidence" value="ECO:0007669"/>
    <property type="project" value="TreeGrafter"/>
</dbReference>
<dbReference type="GO" id="GO:0044183">
    <property type="term" value="F:protein folding chaperone"/>
    <property type="evidence" value="ECO:0007669"/>
    <property type="project" value="InterPro"/>
</dbReference>
<dbReference type="PANTHER" id="PTHR10772:SF0">
    <property type="entry name" value="10 KDA HEAT SHOCK PROTEIN, MITOCHONDRIAL"/>
    <property type="match status" value="1"/>
</dbReference>
<comment type="similarity">
    <text evidence="1 4">Belongs to the GroES chaperonin family.</text>
</comment>
<dbReference type="SUPFAM" id="SSF50129">
    <property type="entry name" value="GroES-like"/>
    <property type="match status" value="1"/>
</dbReference>
<sequence length="104" mass="11368">MMPTRRLSKNILPLFDRVLIQRVKAAEKTASGILIPEKAQETLNEGTVVAVGPGSLDKDGKRVPVSLAKGDTVLLPPYGGSNVKIQDQEMLLFREEEILAKVTQ</sequence>
<proteinExistence type="inferred from homology"/>
<dbReference type="GO" id="GO:0046872">
    <property type="term" value="F:metal ion binding"/>
    <property type="evidence" value="ECO:0007669"/>
    <property type="project" value="TreeGrafter"/>
</dbReference>
<accession>A0A4P9Y3Z9</accession>
<protein>
    <submittedName>
        <fullName evidence="5">Chaperonin Cpn10</fullName>
    </submittedName>
</protein>
<dbReference type="GO" id="GO:0051087">
    <property type="term" value="F:protein-folding chaperone binding"/>
    <property type="evidence" value="ECO:0007669"/>
    <property type="project" value="TreeGrafter"/>
</dbReference>
<evidence type="ECO:0000256" key="1">
    <source>
        <dbReference type="ARBA" id="ARBA00006975"/>
    </source>
</evidence>
<evidence type="ECO:0000256" key="2">
    <source>
        <dbReference type="ARBA" id="ARBA00023186"/>
    </source>
</evidence>
<evidence type="ECO:0000313" key="5">
    <source>
        <dbReference type="EMBL" id="RKP12851.1"/>
    </source>
</evidence>
<dbReference type="HAMAP" id="MF_00580">
    <property type="entry name" value="CH10"/>
    <property type="match status" value="1"/>
</dbReference>
<name>A0A4P9Y3Z9_9FUNG</name>
<reference evidence="6" key="1">
    <citation type="journal article" date="2018" name="Nat. Microbiol.">
        <title>Leveraging single-cell genomics to expand the fungal tree of life.</title>
        <authorList>
            <person name="Ahrendt S.R."/>
            <person name="Quandt C.A."/>
            <person name="Ciobanu D."/>
            <person name="Clum A."/>
            <person name="Salamov A."/>
            <person name="Andreopoulos B."/>
            <person name="Cheng J.F."/>
            <person name="Woyke T."/>
            <person name="Pelin A."/>
            <person name="Henrissat B."/>
            <person name="Reynolds N.K."/>
            <person name="Benny G.L."/>
            <person name="Smith M.E."/>
            <person name="James T.Y."/>
            <person name="Grigoriev I.V."/>
        </authorList>
    </citation>
    <scope>NUCLEOTIDE SEQUENCE [LARGE SCALE GENOMIC DNA]</scope>
</reference>
<dbReference type="PRINTS" id="PR00297">
    <property type="entry name" value="CHAPERONIN10"/>
</dbReference>
<dbReference type="InterPro" id="IPR011032">
    <property type="entry name" value="GroES-like_sf"/>
</dbReference>
<dbReference type="SMART" id="SM00883">
    <property type="entry name" value="Cpn10"/>
    <property type="match status" value="1"/>
</dbReference>
<dbReference type="Proteomes" id="UP000267251">
    <property type="component" value="Unassembled WGS sequence"/>
</dbReference>
<dbReference type="EMBL" id="KZ988184">
    <property type="protein sequence ID" value="RKP12851.1"/>
    <property type="molecule type" value="Genomic_DNA"/>
</dbReference>
<dbReference type="FunFam" id="2.30.33.40:FF:000002">
    <property type="entry name" value="10 kDa chaperonin, mitochondrial"/>
    <property type="match status" value="1"/>
</dbReference>
<dbReference type="CDD" id="cd00320">
    <property type="entry name" value="cpn10"/>
    <property type="match status" value="1"/>
</dbReference>
<dbReference type="AlphaFoldDB" id="A0A4P9Y3Z9"/>
<dbReference type="GO" id="GO:0005759">
    <property type="term" value="C:mitochondrial matrix"/>
    <property type="evidence" value="ECO:0007669"/>
    <property type="project" value="TreeGrafter"/>
</dbReference>
<dbReference type="Gene3D" id="2.30.33.40">
    <property type="entry name" value="GroES chaperonin"/>
    <property type="match status" value="1"/>
</dbReference>
<dbReference type="PANTHER" id="PTHR10772">
    <property type="entry name" value="10 KDA HEAT SHOCK PROTEIN"/>
    <property type="match status" value="1"/>
</dbReference>
<keyword evidence="6" id="KW-1185">Reference proteome</keyword>
<comment type="function">
    <text evidence="3">Eukaryotic CPN10 homolog which is essential for mitochondrial protein biogenesis, together with CPN60. Binds to CPN60 in the presence of Mg-ATP and suppresses the ATPase activity of the latter.</text>
</comment>